<dbReference type="AlphaFoldDB" id="W9R1Q2"/>
<keyword evidence="3" id="KW-1185">Reference proteome</keyword>
<name>W9R1Q2_9ROSA</name>
<feature type="signal peptide" evidence="1">
    <location>
        <begin position="1"/>
        <end position="23"/>
    </location>
</feature>
<organism evidence="2 3">
    <name type="scientific">Morus notabilis</name>
    <dbReference type="NCBI Taxonomy" id="981085"/>
    <lineage>
        <taxon>Eukaryota</taxon>
        <taxon>Viridiplantae</taxon>
        <taxon>Streptophyta</taxon>
        <taxon>Embryophyta</taxon>
        <taxon>Tracheophyta</taxon>
        <taxon>Spermatophyta</taxon>
        <taxon>Magnoliopsida</taxon>
        <taxon>eudicotyledons</taxon>
        <taxon>Gunneridae</taxon>
        <taxon>Pentapetalae</taxon>
        <taxon>rosids</taxon>
        <taxon>fabids</taxon>
        <taxon>Rosales</taxon>
        <taxon>Moraceae</taxon>
        <taxon>Moreae</taxon>
        <taxon>Morus</taxon>
    </lineage>
</organism>
<keyword evidence="1" id="KW-0732">Signal</keyword>
<accession>W9R1Q2</accession>
<evidence type="ECO:0000313" key="3">
    <source>
        <dbReference type="Proteomes" id="UP000030645"/>
    </source>
</evidence>
<dbReference type="Proteomes" id="UP000030645">
    <property type="component" value="Unassembled WGS sequence"/>
</dbReference>
<gene>
    <name evidence="2" type="ORF">L484_007226</name>
</gene>
<protein>
    <submittedName>
        <fullName evidence="2">Uncharacterized protein</fullName>
    </submittedName>
</protein>
<evidence type="ECO:0000256" key="1">
    <source>
        <dbReference type="SAM" id="SignalP"/>
    </source>
</evidence>
<dbReference type="EMBL" id="KE344158">
    <property type="protein sequence ID" value="EXB54177.1"/>
    <property type="molecule type" value="Genomic_DNA"/>
</dbReference>
<proteinExistence type="predicted"/>
<sequence>MSWTKTRGHIWLIQILTFHLLETEELKVFVIPFCGSAGHMIPMADTAVYYLLTTVSMPSTTLSYSKNPLPDPFC</sequence>
<feature type="chain" id="PRO_5004928025" evidence="1">
    <location>
        <begin position="24"/>
        <end position="74"/>
    </location>
</feature>
<evidence type="ECO:0000313" key="2">
    <source>
        <dbReference type="EMBL" id="EXB54177.1"/>
    </source>
</evidence>
<reference evidence="3" key="1">
    <citation type="submission" date="2013-01" db="EMBL/GenBank/DDBJ databases">
        <title>Draft Genome Sequence of a Mulberry Tree, Morus notabilis C.K. Schneid.</title>
        <authorList>
            <person name="He N."/>
            <person name="Zhao S."/>
        </authorList>
    </citation>
    <scope>NUCLEOTIDE SEQUENCE</scope>
</reference>